<organism evidence="2 3">
    <name type="scientific">Corallococcus aberystwythensis</name>
    <dbReference type="NCBI Taxonomy" id="2316722"/>
    <lineage>
        <taxon>Bacteria</taxon>
        <taxon>Pseudomonadati</taxon>
        <taxon>Myxococcota</taxon>
        <taxon>Myxococcia</taxon>
        <taxon>Myxococcales</taxon>
        <taxon>Cystobacterineae</taxon>
        <taxon>Myxococcaceae</taxon>
        <taxon>Corallococcus</taxon>
    </lineage>
</organism>
<dbReference type="EMBL" id="RAWK01000046">
    <property type="protein sequence ID" value="RKH70117.1"/>
    <property type="molecule type" value="Genomic_DNA"/>
</dbReference>
<dbReference type="AlphaFoldDB" id="A0A3A8QNL6"/>
<comment type="caution">
    <text evidence="2">The sequence shown here is derived from an EMBL/GenBank/DDBJ whole genome shotgun (WGS) entry which is preliminary data.</text>
</comment>
<reference evidence="3" key="1">
    <citation type="submission" date="2018-09" db="EMBL/GenBank/DDBJ databases">
        <authorList>
            <person name="Livingstone P.G."/>
            <person name="Whitworth D.E."/>
        </authorList>
    </citation>
    <scope>NUCLEOTIDE SEQUENCE [LARGE SCALE GENOMIC DNA]</scope>
    <source>
        <strain evidence="3">AB050A</strain>
    </source>
</reference>
<protein>
    <recommendedName>
        <fullName evidence="4">Alkaline phosphatase family protein</fullName>
    </recommendedName>
</protein>
<name>A0A3A8QNL6_9BACT</name>
<gene>
    <name evidence="2" type="ORF">D7W81_09965</name>
</gene>
<dbReference type="InterPro" id="IPR017850">
    <property type="entry name" value="Alkaline_phosphatase_core_sf"/>
</dbReference>
<proteinExistence type="predicted"/>
<dbReference type="SUPFAM" id="SSF53649">
    <property type="entry name" value="Alkaline phosphatase-like"/>
    <property type="match status" value="1"/>
</dbReference>
<accession>A0A3A8QNL6</accession>
<dbReference type="Gene3D" id="3.40.720.10">
    <property type="entry name" value="Alkaline Phosphatase, subunit A"/>
    <property type="match status" value="1"/>
</dbReference>
<keyword evidence="3" id="KW-1185">Reference proteome</keyword>
<feature type="region of interest" description="Disordered" evidence="1">
    <location>
        <begin position="1"/>
        <end position="23"/>
    </location>
</feature>
<sequence length="409" mass="44419">MSRNEMCPYGDATEARASGPVPARPSGQRRVLVIFVDALGPSQLESFGGLGGLPHRGRLRGILGYSCGALPTLLTGTPPERHGRMCLFSHAENEGDGVLAPLKWLGLLPRLVHERSRLRRAAAKVLRKTAGLTGYVDLYRVPPELFRWLDLPEREDLFNAERIGGEETFLSEARRAGLRVFAAPWQLPEEQRWAHTCEVLRARKPDLAFAYATELDGALHRAGNGSREARAAAGRVSERIQRAVDAMRAGGGEVTTVVVGDHGMADIRDVVDPRRLLRELRGTRLFVDSTMMRFWGEDRALARARERVAAHGLRGRWLDEGALMERRAPVRGAPYGRALFVLGEGALFAPSFVGGAMQGMHGYDVDSPSAYAAIASDTVLPEGCGALMDVAGWVGAMLGLGGRTPWAGA</sequence>
<dbReference type="RefSeq" id="WP_120555106.1">
    <property type="nucleotide sequence ID" value="NZ_RAWK01000046.1"/>
</dbReference>
<evidence type="ECO:0000256" key="1">
    <source>
        <dbReference type="SAM" id="MobiDB-lite"/>
    </source>
</evidence>
<evidence type="ECO:0000313" key="3">
    <source>
        <dbReference type="Proteomes" id="UP000267003"/>
    </source>
</evidence>
<dbReference type="InterPro" id="IPR002591">
    <property type="entry name" value="Phosphodiest/P_Trfase"/>
</dbReference>
<evidence type="ECO:0008006" key="4">
    <source>
        <dbReference type="Google" id="ProtNLM"/>
    </source>
</evidence>
<dbReference type="Proteomes" id="UP000267003">
    <property type="component" value="Unassembled WGS sequence"/>
</dbReference>
<dbReference type="Pfam" id="PF01663">
    <property type="entry name" value="Phosphodiest"/>
    <property type="match status" value="1"/>
</dbReference>
<dbReference type="OrthoDB" id="9771966at2"/>
<evidence type="ECO:0000313" key="2">
    <source>
        <dbReference type="EMBL" id="RKH70117.1"/>
    </source>
</evidence>